<feature type="region of interest" description="Disordered" evidence="1">
    <location>
        <begin position="39"/>
        <end position="58"/>
    </location>
</feature>
<organism evidence="2 3">
    <name type="scientific">Gluconobacter cerevisiae</name>
    <dbReference type="NCBI Taxonomy" id="1379734"/>
    <lineage>
        <taxon>Bacteria</taxon>
        <taxon>Pseudomonadati</taxon>
        <taxon>Pseudomonadota</taxon>
        <taxon>Alphaproteobacteria</taxon>
        <taxon>Acetobacterales</taxon>
        <taxon>Acetobacteraceae</taxon>
        <taxon>Gluconobacter</taxon>
    </lineage>
</organism>
<keyword evidence="3" id="KW-1185">Reference proteome</keyword>
<name>A0ABR9YF36_9PROT</name>
<comment type="caution">
    <text evidence="2">The sequence shown here is derived from an EMBL/GenBank/DDBJ whole genome shotgun (WGS) entry which is preliminary data.</text>
</comment>
<dbReference type="Proteomes" id="UP000630952">
    <property type="component" value="Unassembled WGS sequence"/>
</dbReference>
<dbReference type="SUPFAM" id="SSF47598">
    <property type="entry name" value="Ribbon-helix-helix"/>
    <property type="match status" value="1"/>
</dbReference>
<dbReference type="RefSeq" id="WP_194255635.1">
    <property type="nucleotide sequence ID" value="NZ_JABCQO010000008.1"/>
</dbReference>
<sequence>MRLPPDLHMALKLSAVRNRRTLNAEFVFALEGYAATISETEKASDQPASNPDASTTTL</sequence>
<dbReference type="EMBL" id="JABCQO010000008">
    <property type="protein sequence ID" value="MBF0877269.1"/>
    <property type="molecule type" value="Genomic_DNA"/>
</dbReference>
<evidence type="ECO:0000313" key="2">
    <source>
        <dbReference type="EMBL" id="MBF0877269.1"/>
    </source>
</evidence>
<reference evidence="3" key="1">
    <citation type="submission" date="2020-04" db="EMBL/GenBank/DDBJ databases">
        <title>Description of novel Gluconacetobacter.</title>
        <authorList>
            <person name="Sombolestani A."/>
        </authorList>
    </citation>
    <scope>NUCLEOTIDE SEQUENCE [LARGE SCALE GENOMIC DNA]</scope>
    <source>
        <strain evidence="3">LMG 27748</strain>
    </source>
</reference>
<feature type="compositionally biased region" description="Polar residues" evidence="1">
    <location>
        <begin position="46"/>
        <end position="58"/>
    </location>
</feature>
<protein>
    <recommendedName>
        <fullName evidence="4">Arc-like DNA binding domain-containing protein</fullName>
    </recommendedName>
</protein>
<evidence type="ECO:0000313" key="3">
    <source>
        <dbReference type="Proteomes" id="UP000630952"/>
    </source>
</evidence>
<evidence type="ECO:0008006" key="4">
    <source>
        <dbReference type="Google" id="ProtNLM"/>
    </source>
</evidence>
<reference evidence="2 3" key="2">
    <citation type="submission" date="2020-11" db="EMBL/GenBank/DDBJ databases">
        <title>Description of novel Gluconobacter species.</title>
        <authorList>
            <person name="Cleenwerck I."/>
            <person name="Cnockaert M."/>
            <person name="Borremans W."/>
            <person name="Wieme A.D."/>
            <person name="De Vuyst L."/>
            <person name="Vandamme P."/>
        </authorList>
    </citation>
    <scope>NUCLEOTIDE SEQUENCE [LARGE SCALE GENOMIC DNA]</scope>
    <source>
        <strain evidence="2 3">LMG 27748</strain>
    </source>
</reference>
<dbReference type="InterPro" id="IPR013321">
    <property type="entry name" value="Arc_rbn_hlx_hlx"/>
</dbReference>
<dbReference type="Gene3D" id="1.10.1220.10">
    <property type="entry name" value="Met repressor-like"/>
    <property type="match status" value="1"/>
</dbReference>
<proteinExistence type="predicted"/>
<dbReference type="InterPro" id="IPR010985">
    <property type="entry name" value="Ribbon_hlx_hlx"/>
</dbReference>
<evidence type="ECO:0000256" key="1">
    <source>
        <dbReference type="SAM" id="MobiDB-lite"/>
    </source>
</evidence>
<accession>A0ABR9YF36</accession>
<gene>
    <name evidence="2" type="ORF">HKD21_10470</name>
</gene>